<gene>
    <name evidence="1" type="ORF">EZS28_029462</name>
</gene>
<proteinExistence type="predicted"/>
<accession>A0A5J4UYQ1</accession>
<dbReference type="PANTHER" id="PTHR46060">
    <property type="entry name" value="MARINER MOS1 TRANSPOSASE-LIKE PROTEIN"/>
    <property type="match status" value="1"/>
</dbReference>
<organism evidence="1 2">
    <name type="scientific">Streblomastix strix</name>
    <dbReference type="NCBI Taxonomy" id="222440"/>
    <lineage>
        <taxon>Eukaryota</taxon>
        <taxon>Metamonada</taxon>
        <taxon>Preaxostyla</taxon>
        <taxon>Oxymonadida</taxon>
        <taxon>Streblomastigidae</taxon>
        <taxon>Streblomastix</taxon>
    </lineage>
</organism>
<evidence type="ECO:0000313" key="2">
    <source>
        <dbReference type="Proteomes" id="UP000324800"/>
    </source>
</evidence>
<protein>
    <submittedName>
        <fullName evidence="1">Uncharacterized protein</fullName>
    </submittedName>
</protein>
<dbReference type="Gene3D" id="3.30.420.10">
    <property type="entry name" value="Ribonuclease H-like superfamily/Ribonuclease H"/>
    <property type="match status" value="1"/>
</dbReference>
<dbReference type="InterPro" id="IPR036397">
    <property type="entry name" value="RNaseH_sf"/>
</dbReference>
<dbReference type="PANTHER" id="PTHR46060:SF1">
    <property type="entry name" value="MARINER MOS1 TRANSPOSASE-LIKE PROTEIN"/>
    <property type="match status" value="1"/>
</dbReference>
<sequence>MGFDNKQTFDNLRDQCGRISTELQTIKNLHVKCNREAIVSIGMIPGRPKNTVKIHDTDRFKKFATGDETWLHFDNEQNAQWKSRGESQPERYKKLIGAPKVMLAVFFSCERIFTAHQLPQRSNINAEIFINEVLVLLETKVNAMYHISTKDFAINFSYELSQNASIRKTFIDNSIFNRPQHPPFSSDISSCDYYLFWVLKSQLKGMLFTSVDEAHATAINILESIP</sequence>
<evidence type="ECO:0000313" key="1">
    <source>
        <dbReference type="EMBL" id="KAA6375011.1"/>
    </source>
</evidence>
<comment type="caution">
    <text evidence="1">The sequence shown here is derived from an EMBL/GenBank/DDBJ whole genome shotgun (WGS) entry which is preliminary data.</text>
</comment>
<dbReference type="GO" id="GO:0003676">
    <property type="term" value="F:nucleic acid binding"/>
    <property type="evidence" value="ECO:0007669"/>
    <property type="project" value="InterPro"/>
</dbReference>
<name>A0A5J4UYQ1_9EUKA</name>
<dbReference type="Proteomes" id="UP000324800">
    <property type="component" value="Unassembled WGS sequence"/>
</dbReference>
<dbReference type="InterPro" id="IPR052709">
    <property type="entry name" value="Transposase-MT_Hybrid"/>
</dbReference>
<reference evidence="1 2" key="1">
    <citation type="submission" date="2019-03" db="EMBL/GenBank/DDBJ databases">
        <title>Single cell metagenomics reveals metabolic interactions within the superorganism composed of flagellate Streblomastix strix and complex community of Bacteroidetes bacteria on its surface.</title>
        <authorList>
            <person name="Treitli S.C."/>
            <person name="Kolisko M."/>
            <person name="Husnik F."/>
            <person name="Keeling P."/>
            <person name="Hampl V."/>
        </authorList>
    </citation>
    <scope>NUCLEOTIDE SEQUENCE [LARGE SCALE GENOMIC DNA]</scope>
    <source>
        <strain evidence="1">ST1C</strain>
    </source>
</reference>
<dbReference type="EMBL" id="SNRW01011540">
    <property type="protein sequence ID" value="KAA6375011.1"/>
    <property type="molecule type" value="Genomic_DNA"/>
</dbReference>
<dbReference type="OrthoDB" id="10017160at2759"/>
<dbReference type="AlphaFoldDB" id="A0A5J4UYQ1"/>